<dbReference type="EMBL" id="FMTS01000004">
    <property type="protein sequence ID" value="SCW68364.1"/>
    <property type="molecule type" value="Genomic_DNA"/>
</dbReference>
<gene>
    <name evidence="2" type="ORF">SAMN02927928_2686</name>
</gene>
<evidence type="ECO:0000259" key="1">
    <source>
        <dbReference type="SMART" id="SM00421"/>
    </source>
</evidence>
<keyword evidence="2" id="KW-0238">DNA-binding</keyword>
<dbReference type="GO" id="GO:0006355">
    <property type="term" value="P:regulation of DNA-templated transcription"/>
    <property type="evidence" value="ECO:0007669"/>
    <property type="project" value="InterPro"/>
</dbReference>
<dbReference type="Proteomes" id="UP000199150">
    <property type="component" value="Unassembled WGS sequence"/>
</dbReference>
<protein>
    <submittedName>
        <fullName evidence="2">DNA-binding transcriptional regulator, CsgD family</fullName>
    </submittedName>
</protein>
<feature type="domain" description="HTH luxR-type" evidence="1">
    <location>
        <begin position="301"/>
        <end position="358"/>
    </location>
</feature>
<sequence>MDFRRLEAAKHALANVAFAPDQWEDTLREVAAACGTGRAQLVAFGGPNFIPFNRTNDIDPAFITDFPQIDGGSPEVNWRVACAGAPFQLARETDYAEARKRIRRGVYDDFVSQFDLPYGCQCVLTQKPGLMIGMAVLRHHADGWSSSEDCESFLALAPHVLEAVRTQLAIGEEASHLLSNSLDAMQALALVLDGFGHIRSITPAADLMLRNGDVLRAYGERLSAARIASDLVLQKAIADILSERAASARLILQGEDMTEVACHLVAYPRREHEFGFAPRILVLLKQPEQLGASHAEDLVRMFGLTISEAHVAIAAANGLSREQIARTRKKSAGTVNAQFKSIFRKMDVSREAELVSFINRILR</sequence>
<evidence type="ECO:0000313" key="2">
    <source>
        <dbReference type="EMBL" id="SCW68364.1"/>
    </source>
</evidence>
<accession>A0A1G4SGN2</accession>
<dbReference type="InterPro" id="IPR016032">
    <property type="entry name" value="Sig_transdc_resp-reg_C-effctor"/>
</dbReference>
<dbReference type="CDD" id="cd06170">
    <property type="entry name" value="LuxR_C_like"/>
    <property type="match status" value="1"/>
</dbReference>
<dbReference type="InterPro" id="IPR000792">
    <property type="entry name" value="Tscrpt_reg_LuxR_C"/>
</dbReference>
<dbReference type="Gene3D" id="1.10.10.10">
    <property type="entry name" value="Winged helix-like DNA-binding domain superfamily/Winged helix DNA-binding domain"/>
    <property type="match status" value="1"/>
</dbReference>
<reference evidence="3" key="1">
    <citation type="submission" date="2016-10" db="EMBL/GenBank/DDBJ databases">
        <authorList>
            <person name="Varghese N."/>
            <person name="Submissions S."/>
        </authorList>
    </citation>
    <scope>NUCLEOTIDE SEQUENCE [LARGE SCALE GENOMIC DNA]</scope>
    <source>
        <strain evidence="3">CGMCC 1.3431</strain>
    </source>
</reference>
<evidence type="ECO:0000313" key="3">
    <source>
        <dbReference type="Proteomes" id="UP000199150"/>
    </source>
</evidence>
<dbReference type="STRING" id="260084.SAMN02927928_2686"/>
<dbReference type="AlphaFoldDB" id="A0A1G4SGN2"/>
<name>A0A1G4SGN2_9CAUL</name>
<organism evidence="2 3">
    <name type="scientific">Asticcacaulis taihuensis</name>
    <dbReference type="NCBI Taxonomy" id="260084"/>
    <lineage>
        <taxon>Bacteria</taxon>
        <taxon>Pseudomonadati</taxon>
        <taxon>Pseudomonadota</taxon>
        <taxon>Alphaproteobacteria</taxon>
        <taxon>Caulobacterales</taxon>
        <taxon>Caulobacteraceae</taxon>
        <taxon>Asticcacaulis</taxon>
    </lineage>
</organism>
<proteinExistence type="predicted"/>
<dbReference type="InterPro" id="IPR036388">
    <property type="entry name" value="WH-like_DNA-bd_sf"/>
</dbReference>
<dbReference type="GO" id="GO:0003677">
    <property type="term" value="F:DNA binding"/>
    <property type="evidence" value="ECO:0007669"/>
    <property type="project" value="UniProtKB-KW"/>
</dbReference>
<dbReference type="SUPFAM" id="SSF46894">
    <property type="entry name" value="C-terminal effector domain of the bipartite response regulators"/>
    <property type="match status" value="1"/>
</dbReference>
<dbReference type="SMART" id="SM00421">
    <property type="entry name" value="HTH_LUXR"/>
    <property type="match status" value="1"/>
</dbReference>
<dbReference type="OrthoDB" id="7202404at2"/>
<keyword evidence="3" id="KW-1185">Reference proteome</keyword>
<dbReference type="RefSeq" id="WP_090648848.1">
    <property type="nucleotide sequence ID" value="NZ_CBCRYE010000002.1"/>
</dbReference>